<dbReference type="InterPro" id="IPR013974">
    <property type="entry name" value="SAF"/>
</dbReference>
<evidence type="ECO:0000313" key="3">
    <source>
        <dbReference type="Proteomes" id="UP000076848"/>
    </source>
</evidence>
<dbReference type="InterPro" id="IPR006190">
    <property type="entry name" value="SAF_AFP_Neu5Ac"/>
</dbReference>
<dbReference type="InterPro" id="IPR036732">
    <property type="entry name" value="AFP_Neu5c_C_sf"/>
</dbReference>
<reference evidence="2 3" key="1">
    <citation type="submission" date="2016-04" db="EMBL/GenBank/DDBJ databases">
        <authorList>
            <consortium name="Pathogen Informatics"/>
        </authorList>
    </citation>
    <scope>NUCLEOTIDE SEQUENCE [LARGE SCALE GENOMIC DNA]</scope>
    <source>
        <strain evidence="2 3">H050680373</strain>
    </source>
</reference>
<proteinExistence type="predicted"/>
<dbReference type="EMBL" id="FKIF01000010">
    <property type="protein sequence ID" value="SAI74837.1"/>
    <property type="molecule type" value="Genomic_DNA"/>
</dbReference>
<dbReference type="PANTHER" id="PTHR42966">
    <property type="entry name" value="N-ACETYLNEURAMINATE SYNTHASE"/>
    <property type="match status" value="1"/>
</dbReference>
<feature type="domain" description="AFP-like" evidence="1">
    <location>
        <begin position="290"/>
        <end position="348"/>
    </location>
</feature>
<dbReference type="InterPro" id="IPR013785">
    <property type="entry name" value="Aldolase_TIM"/>
</dbReference>
<dbReference type="SMART" id="SM00858">
    <property type="entry name" value="SAF"/>
    <property type="match status" value="1"/>
</dbReference>
<accession>A0A157SWM0</accession>
<evidence type="ECO:0000313" key="2">
    <source>
        <dbReference type="EMBL" id="SAI74837.1"/>
    </source>
</evidence>
<keyword evidence="3" id="KW-1185">Reference proteome</keyword>
<dbReference type="PROSITE" id="PS50844">
    <property type="entry name" value="AFP_LIKE"/>
    <property type="match status" value="1"/>
</dbReference>
<dbReference type="GO" id="GO:0047444">
    <property type="term" value="F:N-acylneuraminate-9-phosphate synthase activity"/>
    <property type="evidence" value="ECO:0007669"/>
    <property type="project" value="TreeGrafter"/>
</dbReference>
<dbReference type="InterPro" id="IPR057736">
    <property type="entry name" value="SAF_PseI/NeuA/NeuB"/>
</dbReference>
<dbReference type="STRING" id="288768.SAMEA3906486_05555"/>
<protein>
    <submittedName>
        <fullName evidence="2">N-acetylneuraminate synthase</fullName>
        <ecNumber evidence="2">2.5.1.56</ecNumber>
    </submittedName>
</protein>
<dbReference type="Pfam" id="PF08666">
    <property type="entry name" value="SAF"/>
    <property type="match status" value="1"/>
</dbReference>
<dbReference type="Proteomes" id="UP000076848">
    <property type="component" value="Unassembled WGS sequence"/>
</dbReference>
<name>A0A157SWM0_9BORD</name>
<dbReference type="InterPro" id="IPR051690">
    <property type="entry name" value="PseI-like"/>
</dbReference>
<organism evidence="2 3">
    <name type="scientific">Bordetella ansorpii</name>
    <dbReference type="NCBI Taxonomy" id="288768"/>
    <lineage>
        <taxon>Bacteria</taxon>
        <taxon>Pseudomonadati</taxon>
        <taxon>Pseudomonadota</taxon>
        <taxon>Betaproteobacteria</taxon>
        <taxon>Burkholderiales</taxon>
        <taxon>Alcaligenaceae</taxon>
        <taxon>Bordetella</taxon>
    </lineage>
</organism>
<dbReference type="CDD" id="cd11615">
    <property type="entry name" value="SAF_NeuB_like"/>
    <property type="match status" value="1"/>
</dbReference>
<dbReference type="Gene3D" id="3.20.20.70">
    <property type="entry name" value="Aldolase class I"/>
    <property type="match status" value="1"/>
</dbReference>
<keyword evidence="2" id="KW-0808">Transferase</keyword>
<dbReference type="OrthoDB" id="9781701at2"/>
<gene>
    <name evidence="2" type="primary">neuB_2</name>
    <name evidence="2" type="ORF">SAMEA3906486_05555</name>
</gene>
<dbReference type="SUPFAM" id="SSF51569">
    <property type="entry name" value="Aldolase"/>
    <property type="match status" value="1"/>
</dbReference>
<dbReference type="InterPro" id="IPR013132">
    <property type="entry name" value="PseI/NeuA/B-like_N"/>
</dbReference>
<dbReference type="GO" id="GO:0016051">
    <property type="term" value="P:carbohydrate biosynthetic process"/>
    <property type="evidence" value="ECO:0007669"/>
    <property type="project" value="InterPro"/>
</dbReference>
<evidence type="ECO:0000259" key="1">
    <source>
        <dbReference type="PROSITE" id="PS50844"/>
    </source>
</evidence>
<sequence>MTAPSFSIGNRPVGLAHEPLIVAEIGINHEGSLDVAIEMVDAAHRAGAEVVKHQTHIVEDEMSDEAKSVIPGNADVSIYEIMRRCALNEADERAMMQHVKSLGMQFISTPFSRAAALRLRDMDIPAYKIGSGECNNTPLIKLVASFGKPVILSTGMNSIGSVSRSVDILRAANVPFALLHCTNIYPTPHELVRLGGMQALGEAFPDAVVGLSDHTVDNYACLGAVALGASILERHFTDRMDRPGPDIVCSMDPAAMTALRQGAQALAKARGGRKEAIAQEAVTMRFAFASVVADRAIAAGETLTEDNLWVRRPGTGDFPVDAYESLIGQVAARPIAKGSQIRHADISK</sequence>
<dbReference type="SUPFAM" id="SSF51269">
    <property type="entry name" value="AFP III-like domain"/>
    <property type="match status" value="1"/>
</dbReference>
<dbReference type="AlphaFoldDB" id="A0A157SWM0"/>
<dbReference type="GO" id="GO:0050462">
    <property type="term" value="F:N-acetylneuraminate synthase activity"/>
    <property type="evidence" value="ECO:0007669"/>
    <property type="project" value="UniProtKB-EC"/>
</dbReference>
<dbReference type="EC" id="2.5.1.56" evidence="2"/>
<dbReference type="Pfam" id="PF03102">
    <property type="entry name" value="NeuB"/>
    <property type="match status" value="1"/>
</dbReference>
<dbReference type="Gene3D" id="3.90.1210.10">
    <property type="entry name" value="Antifreeze-like/N-acetylneuraminic acid synthase C-terminal domain"/>
    <property type="match status" value="1"/>
</dbReference>
<dbReference type="PANTHER" id="PTHR42966:SF1">
    <property type="entry name" value="SIALIC ACID SYNTHASE"/>
    <property type="match status" value="1"/>
</dbReference>